<proteinExistence type="predicted"/>
<protein>
    <submittedName>
        <fullName evidence="1">Uncharacterized protein</fullName>
    </submittedName>
</protein>
<organism evidence="1">
    <name type="scientific">Arundo donax</name>
    <name type="common">Giant reed</name>
    <name type="synonym">Donax arundinaceus</name>
    <dbReference type="NCBI Taxonomy" id="35708"/>
    <lineage>
        <taxon>Eukaryota</taxon>
        <taxon>Viridiplantae</taxon>
        <taxon>Streptophyta</taxon>
        <taxon>Embryophyta</taxon>
        <taxon>Tracheophyta</taxon>
        <taxon>Spermatophyta</taxon>
        <taxon>Magnoliopsida</taxon>
        <taxon>Liliopsida</taxon>
        <taxon>Poales</taxon>
        <taxon>Poaceae</taxon>
        <taxon>PACMAD clade</taxon>
        <taxon>Arundinoideae</taxon>
        <taxon>Arundineae</taxon>
        <taxon>Arundo</taxon>
    </lineage>
</organism>
<evidence type="ECO:0000313" key="1">
    <source>
        <dbReference type="EMBL" id="JAD87786.1"/>
    </source>
</evidence>
<accession>A0A0A9DIZ0</accession>
<reference evidence="1" key="1">
    <citation type="submission" date="2014-09" db="EMBL/GenBank/DDBJ databases">
        <authorList>
            <person name="Magalhaes I.L.F."/>
            <person name="Oliveira U."/>
            <person name="Santos F.R."/>
            <person name="Vidigal T.H.D.A."/>
            <person name="Brescovit A.D."/>
            <person name="Santos A.J."/>
        </authorList>
    </citation>
    <scope>NUCLEOTIDE SEQUENCE</scope>
    <source>
        <tissue evidence="1">Shoot tissue taken approximately 20 cm above the soil surface</tissue>
    </source>
</reference>
<name>A0A0A9DIZ0_ARUDO</name>
<sequence length="65" mass="7062">MSVEPALNNPPFTNSSCRKLAAGFAVYCAYTHLIPQNCPTLKLLAPITATCDKFYIVITLPPAHL</sequence>
<reference evidence="1" key="2">
    <citation type="journal article" date="2015" name="Data Brief">
        <title>Shoot transcriptome of the giant reed, Arundo donax.</title>
        <authorList>
            <person name="Barrero R.A."/>
            <person name="Guerrero F.D."/>
            <person name="Moolhuijzen P."/>
            <person name="Goolsby J.A."/>
            <person name="Tidwell J."/>
            <person name="Bellgard S.E."/>
            <person name="Bellgard M.I."/>
        </authorList>
    </citation>
    <scope>NUCLEOTIDE SEQUENCE</scope>
    <source>
        <tissue evidence="1">Shoot tissue taken approximately 20 cm above the soil surface</tissue>
    </source>
</reference>
<dbReference type="AlphaFoldDB" id="A0A0A9DIZ0"/>
<dbReference type="EMBL" id="GBRH01210109">
    <property type="protein sequence ID" value="JAD87786.1"/>
    <property type="molecule type" value="Transcribed_RNA"/>
</dbReference>